<dbReference type="PANTHER" id="PTHR24379">
    <property type="entry name" value="KRAB AND ZINC FINGER DOMAIN-CONTAINING"/>
    <property type="match status" value="1"/>
</dbReference>
<proteinExistence type="predicted"/>
<keyword evidence="2" id="KW-0677">Repeat</keyword>
<feature type="domain" description="C2H2-type" evidence="7">
    <location>
        <begin position="497"/>
        <end position="525"/>
    </location>
</feature>
<accession>A0A0P4W3K6</accession>
<dbReference type="FunFam" id="3.30.160.60:FF:000100">
    <property type="entry name" value="Zinc finger 45-like"/>
    <property type="match status" value="1"/>
</dbReference>
<keyword evidence="4" id="KW-0862">Zinc</keyword>
<organism evidence="8">
    <name type="scientific">Scylla olivacea</name>
    <name type="common">Orange mud crab</name>
    <name type="synonym">Cancer olivacea</name>
    <dbReference type="NCBI Taxonomy" id="85551"/>
    <lineage>
        <taxon>Eukaryota</taxon>
        <taxon>Metazoa</taxon>
        <taxon>Ecdysozoa</taxon>
        <taxon>Arthropoda</taxon>
        <taxon>Crustacea</taxon>
        <taxon>Multicrustacea</taxon>
        <taxon>Malacostraca</taxon>
        <taxon>Eumalacostraca</taxon>
        <taxon>Eucarida</taxon>
        <taxon>Decapoda</taxon>
        <taxon>Pleocyemata</taxon>
        <taxon>Brachyura</taxon>
        <taxon>Eubrachyura</taxon>
        <taxon>Portunoidea</taxon>
        <taxon>Portunidae</taxon>
        <taxon>Portuninae</taxon>
        <taxon>Scylla</taxon>
    </lineage>
</organism>
<dbReference type="SUPFAM" id="SSF57667">
    <property type="entry name" value="beta-beta-alpha zinc fingers"/>
    <property type="match status" value="2"/>
</dbReference>
<evidence type="ECO:0000256" key="3">
    <source>
        <dbReference type="ARBA" id="ARBA00022771"/>
    </source>
</evidence>
<sequence>MEVTNPAKECCVCGRQLSGSRWVRGSNQLRHSGRAIAEALGEVLACEAQLSWVCFRCYRLVLGLDYHTHQQEKQRLALLRLYGSRDKTEQQALGKGTLYDIGNCGSGRTGPDDGGSAGKEVLDNLDISQDASPNKGHAQNKKFDQSLKSHATCEADNKILSYSLQSVCDHEYHRNDGQDSQSDKPATVLEGHNVSSIHTLVNQCFTEKLVPVTLNPSVKDSNAKDKQSESTDPKNGKYFKDSFYQDHKKQCGKEEEIATTVAVSLSQRPAAKRRKTAKKWDDFEYYEDESKTAEPECDKIDNFPSAHQFRLPPRTGRKKCQKCKQEFASKKAILNHKCPQMKRMEREKVRYKCKGCLHVFLLRREYIKHVNACYKNTPVTCNLCLVKLPSAAYLPRHLAALHQVKSHLTKGDILCELCGRGFSRKEALERHEARVHGKAHGSHQCPLCGHTFPHTSLLAEHLRAHQGYTCPECSKVFSCRSNLTLHRRAHHMRKAAYHCTACNRHWKFHASYIYHMKKFHRSSEHKCPGCRLLLYSEEALHQHSMTCAGQDIGTTSRIEEEVFNGRRQGIDEEGKQTSDTTDALLMTRCPPASGSLGTRAQLTKESSSFVLVPGLRKTEMYKSHNTFSQGPPKCEIVVEVVEETDTDCQYIILVEDVANAHLAVDEASMWNTQNFTHTSSVN</sequence>
<feature type="domain" description="C2H2-type" evidence="7">
    <location>
        <begin position="443"/>
        <end position="467"/>
    </location>
</feature>
<feature type="domain" description="C2H2-type" evidence="7">
    <location>
        <begin position="413"/>
        <end position="436"/>
    </location>
</feature>
<dbReference type="PROSITE" id="PS00028">
    <property type="entry name" value="ZINC_FINGER_C2H2_1"/>
    <property type="match status" value="4"/>
</dbReference>
<dbReference type="InterPro" id="IPR036236">
    <property type="entry name" value="Znf_C2H2_sf"/>
</dbReference>
<protein>
    <recommendedName>
        <fullName evidence="7">C2H2-type domain-containing protein</fullName>
    </recommendedName>
</protein>
<evidence type="ECO:0000259" key="7">
    <source>
        <dbReference type="PROSITE" id="PS50157"/>
    </source>
</evidence>
<evidence type="ECO:0000256" key="1">
    <source>
        <dbReference type="ARBA" id="ARBA00022723"/>
    </source>
</evidence>
<dbReference type="SMART" id="SM00355">
    <property type="entry name" value="ZnF_C2H2"/>
    <property type="match status" value="6"/>
</dbReference>
<evidence type="ECO:0000256" key="2">
    <source>
        <dbReference type="ARBA" id="ARBA00022737"/>
    </source>
</evidence>
<dbReference type="EMBL" id="GDRN01105261">
    <property type="protein sequence ID" value="JAI57761.1"/>
    <property type="molecule type" value="Transcribed_RNA"/>
</dbReference>
<evidence type="ECO:0000256" key="5">
    <source>
        <dbReference type="PROSITE-ProRule" id="PRU00042"/>
    </source>
</evidence>
<dbReference type="InterPro" id="IPR013087">
    <property type="entry name" value="Znf_C2H2_type"/>
</dbReference>
<dbReference type="AlphaFoldDB" id="A0A0P4W3K6"/>
<evidence type="ECO:0000256" key="4">
    <source>
        <dbReference type="ARBA" id="ARBA00022833"/>
    </source>
</evidence>
<dbReference type="EMBL" id="GDRN01105262">
    <property type="protein sequence ID" value="JAI57760.1"/>
    <property type="molecule type" value="Transcribed_RNA"/>
</dbReference>
<reference evidence="8" key="1">
    <citation type="submission" date="2015-09" db="EMBL/GenBank/DDBJ databases">
        <title>Scylla olivacea transcriptome.</title>
        <authorList>
            <person name="Ikhwanuddin M."/>
        </authorList>
    </citation>
    <scope>NUCLEOTIDE SEQUENCE</scope>
</reference>
<dbReference type="PANTHER" id="PTHR24379:SF121">
    <property type="entry name" value="C2H2-TYPE DOMAIN-CONTAINING PROTEIN"/>
    <property type="match status" value="1"/>
</dbReference>
<name>A0A0P4W3K6_SCYOL</name>
<feature type="domain" description="C2H2-type" evidence="7">
    <location>
        <begin position="468"/>
        <end position="495"/>
    </location>
</feature>
<evidence type="ECO:0000313" key="8">
    <source>
        <dbReference type="EMBL" id="JAI57761.1"/>
    </source>
</evidence>
<keyword evidence="3 5" id="KW-0863">Zinc-finger</keyword>
<dbReference type="EMBL" id="GDRN01105263">
    <property type="protein sequence ID" value="JAI57759.1"/>
    <property type="molecule type" value="Transcribed_RNA"/>
</dbReference>
<dbReference type="PROSITE" id="PS50157">
    <property type="entry name" value="ZINC_FINGER_C2H2_2"/>
    <property type="match status" value="4"/>
</dbReference>
<dbReference type="Pfam" id="PF00096">
    <property type="entry name" value="zf-C2H2"/>
    <property type="match status" value="3"/>
</dbReference>
<dbReference type="GO" id="GO:0008270">
    <property type="term" value="F:zinc ion binding"/>
    <property type="evidence" value="ECO:0007669"/>
    <property type="project" value="UniProtKB-KW"/>
</dbReference>
<feature type="compositionally biased region" description="Basic and acidic residues" evidence="6">
    <location>
        <begin position="221"/>
        <end position="239"/>
    </location>
</feature>
<dbReference type="Gene3D" id="3.30.160.60">
    <property type="entry name" value="Classic Zinc Finger"/>
    <property type="match status" value="2"/>
</dbReference>
<keyword evidence="1" id="KW-0479">Metal-binding</keyword>
<feature type="region of interest" description="Disordered" evidence="6">
    <location>
        <begin position="216"/>
        <end position="239"/>
    </location>
</feature>
<evidence type="ECO:0000256" key="6">
    <source>
        <dbReference type="SAM" id="MobiDB-lite"/>
    </source>
</evidence>